<accession>A0A5Q2RLX8</accession>
<evidence type="ECO:0000256" key="5">
    <source>
        <dbReference type="ARBA" id="ARBA00022842"/>
    </source>
</evidence>
<dbReference type="AlphaFoldDB" id="A0A5Q2RLX8"/>
<dbReference type="InterPro" id="IPR008949">
    <property type="entry name" value="Isoprenoid_synthase_dom_sf"/>
</dbReference>
<dbReference type="SFLD" id="SFLDG01017">
    <property type="entry name" value="Polyprenyl_Transferase_Like"/>
    <property type="match status" value="1"/>
</dbReference>
<dbReference type="KEGG" id="atq:GH723_16005"/>
<dbReference type="GO" id="GO:0046872">
    <property type="term" value="F:metal ion binding"/>
    <property type="evidence" value="ECO:0007669"/>
    <property type="project" value="UniProtKB-KW"/>
</dbReference>
<organism evidence="8 9">
    <name type="scientific">Actinomarinicola tropica</name>
    <dbReference type="NCBI Taxonomy" id="2789776"/>
    <lineage>
        <taxon>Bacteria</taxon>
        <taxon>Bacillati</taxon>
        <taxon>Actinomycetota</taxon>
        <taxon>Acidimicrobiia</taxon>
        <taxon>Acidimicrobiales</taxon>
        <taxon>Iamiaceae</taxon>
        <taxon>Actinomarinicola</taxon>
    </lineage>
</organism>
<evidence type="ECO:0000313" key="9">
    <source>
        <dbReference type="Proteomes" id="UP000334019"/>
    </source>
</evidence>
<evidence type="ECO:0000313" key="8">
    <source>
        <dbReference type="EMBL" id="QGG96484.1"/>
    </source>
</evidence>
<dbReference type="InterPro" id="IPR000092">
    <property type="entry name" value="Polyprenyl_synt"/>
</dbReference>
<evidence type="ECO:0000256" key="1">
    <source>
        <dbReference type="ARBA" id="ARBA00001946"/>
    </source>
</evidence>
<name>A0A5Q2RLX8_9ACTN</name>
<dbReference type="InterPro" id="IPR033749">
    <property type="entry name" value="Polyprenyl_synt_CS"/>
</dbReference>
<dbReference type="EMBL" id="CP045851">
    <property type="protein sequence ID" value="QGG96484.1"/>
    <property type="molecule type" value="Genomic_DNA"/>
</dbReference>
<evidence type="ECO:0000256" key="7">
    <source>
        <dbReference type="SAM" id="MobiDB-lite"/>
    </source>
</evidence>
<comment type="cofactor">
    <cofactor evidence="1">
        <name>Mg(2+)</name>
        <dbReference type="ChEBI" id="CHEBI:18420"/>
    </cofactor>
</comment>
<dbReference type="Proteomes" id="UP000334019">
    <property type="component" value="Chromosome"/>
</dbReference>
<keyword evidence="4" id="KW-0479">Metal-binding</keyword>
<proteinExistence type="inferred from homology"/>
<feature type="region of interest" description="Disordered" evidence="7">
    <location>
        <begin position="50"/>
        <end position="94"/>
    </location>
</feature>
<feature type="compositionally biased region" description="Low complexity" evidence="7">
    <location>
        <begin position="65"/>
        <end position="80"/>
    </location>
</feature>
<keyword evidence="9" id="KW-1185">Reference proteome</keyword>
<reference evidence="8 9" key="1">
    <citation type="submission" date="2019-11" db="EMBL/GenBank/DDBJ databases">
        <authorList>
            <person name="He Y."/>
        </authorList>
    </citation>
    <scope>NUCLEOTIDE SEQUENCE [LARGE SCALE GENOMIC DNA]</scope>
    <source>
        <strain evidence="8 9">SCSIO 58843</strain>
    </source>
</reference>
<comment type="similarity">
    <text evidence="2 6">Belongs to the FPP/GGPP synthase family.</text>
</comment>
<dbReference type="PANTHER" id="PTHR12001:SF69">
    <property type="entry name" value="ALL TRANS-POLYPRENYL-DIPHOSPHATE SYNTHASE PDSS1"/>
    <property type="match status" value="1"/>
</dbReference>
<dbReference type="SFLD" id="SFLDS00005">
    <property type="entry name" value="Isoprenoid_Synthase_Type_I"/>
    <property type="match status" value="1"/>
</dbReference>
<dbReference type="GO" id="GO:0008299">
    <property type="term" value="P:isoprenoid biosynthetic process"/>
    <property type="evidence" value="ECO:0007669"/>
    <property type="project" value="InterPro"/>
</dbReference>
<keyword evidence="3 6" id="KW-0808">Transferase</keyword>
<keyword evidence="5" id="KW-0460">Magnesium</keyword>
<evidence type="ECO:0000256" key="4">
    <source>
        <dbReference type="ARBA" id="ARBA00022723"/>
    </source>
</evidence>
<protein>
    <recommendedName>
        <fullName evidence="10">Polyprenyl synthetase family protein</fullName>
    </recommendedName>
</protein>
<dbReference type="PROSITE" id="PS00444">
    <property type="entry name" value="POLYPRENYL_SYNTHASE_2"/>
    <property type="match status" value="1"/>
</dbReference>
<dbReference type="PANTHER" id="PTHR12001">
    <property type="entry name" value="GERANYLGERANYL PYROPHOSPHATE SYNTHASE"/>
    <property type="match status" value="1"/>
</dbReference>
<evidence type="ECO:0000256" key="2">
    <source>
        <dbReference type="ARBA" id="ARBA00006706"/>
    </source>
</evidence>
<gene>
    <name evidence="8" type="ORF">GH723_16005</name>
</gene>
<evidence type="ECO:0000256" key="6">
    <source>
        <dbReference type="RuleBase" id="RU004466"/>
    </source>
</evidence>
<sequence length="443" mass="47051">MDQTEEDVLGADVVVVEQACFFLRQHHHSAGPVGESFEQGNSLPRWGIRPSSVTPGGPNARRTWRPSPTTWRDGGEVPRSPLRRSPRPVREVRRGARRLGRRAGFPVASASVPAAPLHHNTSLLAALTEVEDALTSSVQTDDEFLTEVASHLIVAGGKRVRPLFSVAAAAVERPRIGDASRESVLGGVSVELVHIGSLYHDDVMDEAVIRRTVDSVNARWGNLRAILAGDFLLARASEIAASLGVEVAGLLAATIAKLCEGQVRELQSMFDVGRTEEAYLSSISGKTASLFASACRIGGIVADLDRDAIDAVTEFGQRYGMAFQMVDDVLDLTATEEQLGKPAGNDLVEGVYTLPVLRALELDGGEELRDLLGQPLEPAQIDRVRAIARVNGGIDAALAEARAQVDAAAVALAPFEGSEAAAALVGAAEHLLESVRAIASRHG</sequence>
<dbReference type="Pfam" id="PF00348">
    <property type="entry name" value="polyprenyl_synt"/>
    <property type="match status" value="1"/>
</dbReference>
<dbReference type="SUPFAM" id="SSF48576">
    <property type="entry name" value="Terpenoid synthases"/>
    <property type="match status" value="1"/>
</dbReference>
<evidence type="ECO:0000256" key="3">
    <source>
        <dbReference type="ARBA" id="ARBA00022679"/>
    </source>
</evidence>
<dbReference type="CDD" id="cd00685">
    <property type="entry name" value="Trans_IPPS_HT"/>
    <property type="match status" value="1"/>
</dbReference>
<dbReference type="Gene3D" id="1.10.600.10">
    <property type="entry name" value="Farnesyl Diphosphate Synthase"/>
    <property type="match status" value="1"/>
</dbReference>
<dbReference type="GO" id="GO:0004659">
    <property type="term" value="F:prenyltransferase activity"/>
    <property type="evidence" value="ECO:0007669"/>
    <property type="project" value="InterPro"/>
</dbReference>
<evidence type="ECO:0008006" key="10">
    <source>
        <dbReference type="Google" id="ProtNLM"/>
    </source>
</evidence>